<organism evidence="2 3">
    <name type="scientific">Piscirickettsia litoralis</name>
    <dbReference type="NCBI Taxonomy" id="1891921"/>
    <lineage>
        <taxon>Bacteria</taxon>
        <taxon>Pseudomonadati</taxon>
        <taxon>Pseudomonadota</taxon>
        <taxon>Gammaproteobacteria</taxon>
        <taxon>Thiotrichales</taxon>
        <taxon>Piscirickettsiaceae</taxon>
        <taxon>Piscirickettsia</taxon>
    </lineage>
</organism>
<proteinExistence type="predicted"/>
<sequence>MEGANDVEDPRYSESAETWSQWCSRISKSDTFAYVMNGSTAWMINEGIKRFYLQERPNGQDSKAWPSGHSGWGAMLMGLAMMLNDDKELKVCGKTLTISKSGVFAVGFIDALVTMVGRVIAKKHWLGDTLSGAALSASLSMITGNLLAWRRGKDSSADATYTKEMVIQALGALAVLVSNPLIGSIPLQLSLEVISQVSEWYSKGTVYGNKVDSFSDLALAITKGMALANLTNYKDMTPAEVSAAVFKLVTVYGGIAANIFDLPFTARSGWNTSIEREIYRGHEQLAQGVERATWITAVGGAAAGLMVAALKSVSSSGATMFYDAEKRSEAVRDRVVPHEITVDMATP</sequence>
<dbReference type="InterPro" id="IPR000326">
    <property type="entry name" value="PAP2/HPO"/>
</dbReference>
<keyword evidence="3" id="KW-1185">Reference proteome</keyword>
<dbReference type="EMBL" id="MDTU01000001">
    <property type="protein sequence ID" value="ODN41693.1"/>
    <property type="molecule type" value="Genomic_DNA"/>
</dbReference>
<dbReference type="Proteomes" id="UP000094329">
    <property type="component" value="Unassembled WGS sequence"/>
</dbReference>
<dbReference type="InterPro" id="IPR036938">
    <property type="entry name" value="PAP2/HPO_sf"/>
</dbReference>
<dbReference type="Pfam" id="PF01569">
    <property type="entry name" value="PAP2"/>
    <property type="match status" value="1"/>
</dbReference>
<reference evidence="2 3" key="1">
    <citation type="submission" date="2016-08" db="EMBL/GenBank/DDBJ databases">
        <title>Draft genome sequence of Candidatus Piscirickettsia litoralis, from seawater.</title>
        <authorList>
            <person name="Wan X."/>
            <person name="Lee A.J."/>
            <person name="Hou S."/>
            <person name="Donachie S.P."/>
        </authorList>
    </citation>
    <scope>NUCLEOTIDE SEQUENCE [LARGE SCALE GENOMIC DNA]</scope>
    <source>
        <strain evidence="2 3">Y2</strain>
    </source>
</reference>
<evidence type="ECO:0000313" key="3">
    <source>
        <dbReference type="Proteomes" id="UP000094329"/>
    </source>
</evidence>
<evidence type="ECO:0000259" key="1">
    <source>
        <dbReference type="Pfam" id="PF01569"/>
    </source>
</evidence>
<feature type="domain" description="Phosphatidic acid phosphatase type 2/haloperoxidase" evidence="1">
    <location>
        <begin position="59"/>
        <end position="143"/>
    </location>
</feature>
<gene>
    <name evidence="2" type="ORF">BGC07_00220</name>
</gene>
<name>A0ABX3A239_9GAMM</name>
<protein>
    <recommendedName>
        <fullName evidence="1">Phosphatidic acid phosphatase type 2/haloperoxidase domain-containing protein</fullName>
    </recommendedName>
</protein>
<accession>A0ABX3A239</accession>
<dbReference type="Gene3D" id="1.20.144.10">
    <property type="entry name" value="Phosphatidic acid phosphatase type 2/haloperoxidase"/>
    <property type="match status" value="1"/>
</dbReference>
<dbReference type="SUPFAM" id="SSF48317">
    <property type="entry name" value="Acid phosphatase/Vanadium-dependent haloperoxidase"/>
    <property type="match status" value="1"/>
</dbReference>
<evidence type="ECO:0000313" key="2">
    <source>
        <dbReference type="EMBL" id="ODN41693.1"/>
    </source>
</evidence>
<dbReference type="CDD" id="cd01610">
    <property type="entry name" value="PAP2_like"/>
    <property type="match status" value="1"/>
</dbReference>
<comment type="caution">
    <text evidence="2">The sequence shown here is derived from an EMBL/GenBank/DDBJ whole genome shotgun (WGS) entry which is preliminary data.</text>
</comment>